<organism evidence="1 2">
    <name type="scientific">Adhaeribacter arboris</name>
    <dbReference type="NCBI Taxonomy" id="2072846"/>
    <lineage>
        <taxon>Bacteria</taxon>
        <taxon>Pseudomonadati</taxon>
        <taxon>Bacteroidota</taxon>
        <taxon>Cytophagia</taxon>
        <taxon>Cytophagales</taxon>
        <taxon>Hymenobacteraceae</taxon>
        <taxon>Adhaeribacter</taxon>
    </lineage>
</organism>
<proteinExistence type="predicted"/>
<comment type="caution">
    <text evidence="1">The sequence shown here is derived from an EMBL/GenBank/DDBJ whole genome shotgun (WGS) entry which is preliminary data.</text>
</comment>
<gene>
    <name evidence="1" type="ORF">AHMF7605_10085</name>
</gene>
<dbReference type="RefSeq" id="WP_106928884.1">
    <property type="nucleotide sequence ID" value="NZ_PYFT01000001.1"/>
</dbReference>
<sequence>MPKQFIPFPEAKHRPAIIVDSLYPKGLVLAHWRGAINPNGTADDTSAGIVLNALKQNIQGLDVPYVTANHFDVDGFVGVWSILNPAEALQNEAVLRQMALIGDFRELDLTHPAVDQALKLVCWLNKVEKDKFYPPFGADEWEENEVEASVPKFEYFLAAFKEVLTHPENYKQDWKAEYEQVLADYQILHSLATQVSIFPEIGLVQLQTPRPVHYYALFSRTIGYDMVLAQYTENRYELEYKYTTWVDICSRPTLPRIPLKPLAHILQKRETSGRQWTAENVTDTGPILRLEGKQLHKKERYANPTERPIYSSSIPPAIVTEQVVAYFREKYTGVMPKQRWTWPEIKAFNN</sequence>
<reference evidence="1 2" key="1">
    <citation type="submission" date="2018-03" db="EMBL/GenBank/DDBJ databases">
        <title>Adhaeribacter sp. HMF7605 Genome sequencing and assembly.</title>
        <authorList>
            <person name="Kang H."/>
            <person name="Kang J."/>
            <person name="Cha I."/>
            <person name="Kim H."/>
            <person name="Joh K."/>
        </authorList>
    </citation>
    <scope>NUCLEOTIDE SEQUENCE [LARGE SCALE GENOMIC DNA]</scope>
    <source>
        <strain evidence="1 2">HMF7605</strain>
    </source>
</reference>
<protein>
    <submittedName>
        <fullName evidence="1">Uncharacterized protein</fullName>
    </submittedName>
</protein>
<dbReference type="InterPro" id="IPR046509">
    <property type="entry name" value="DUF6687"/>
</dbReference>
<dbReference type="EMBL" id="PYFT01000001">
    <property type="protein sequence ID" value="PSR53842.1"/>
    <property type="molecule type" value="Genomic_DNA"/>
</dbReference>
<dbReference type="OrthoDB" id="2379877at2"/>
<evidence type="ECO:0000313" key="1">
    <source>
        <dbReference type="EMBL" id="PSR53842.1"/>
    </source>
</evidence>
<keyword evidence="2" id="KW-1185">Reference proteome</keyword>
<dbReference type="Pfam" id="PF20392">
    <property type="entry name" value="DUF6687"/>
    <property type="match status" value="1"/>
</dbReference>
<dbReference type="AlphaFoldDB" id="A0A2T2YEB2"/>
<accession>A0A2T2YEB2</accession>
<evidence type="ECO:0000313" key="2">
    <source>
        <dbReference type="Proteomes" id="UP000240357"/>
    </source>
</evidence>
<name>A0A2T2YEB2_9BACT</name>
<dbReference type="Proteomes" id="UP000240357">
    <property type="component" value="Unassembled WGS sequence"/>
</dbReference>